<dbReference type="Pfam" id="PF14246">
    <property type="entry name" value="TetR_C_7"/>
    <property type="match status" value="1"/>
</dbReference>
<dbReference type="SUPFAM" id="SSF46689">
    <property type="entry name" value="Homeodomain-like"/>
    <property type="match status" value="1"/>
</dbReference>
<evidence type="ECO:0000259" key="3">
    <source>
        <dbReference type="PROSITE" id="PS50977"/>
    </source>
</evidence>
<dbReference type="PRINTS" id="PR00455">
    <property type="entry name" value="HTHTETR"/>
</dbReference>
<dbReference type="PANTHER" id="PTHR30055:SF119">
    <property type="entry name" value="NALC"/>
    <property type="match status" value="1"/>
</dbReference>
<gene>
    <name evidence="4" type="ORF">VSX58_13225</name>
</gene>
<dbReference type="SUPFAM" id="SSF48498">
    <property type="entry name" value="Tetracyclin repressor-like, C-terminal domain"/>
    <property type="match status" value="1"/>
</dbReference>
<dbReference type="Gene3D" id="1.10.10.60">
    <property type="entry name" value="Homeodomain-like"/>
    <property type="match status" value="1"/>
</dbReference>
<evidence type="ECO:0000256" key="2">
    <source>
        <dbReference type="PROSITE-ProRule" id="PRU00335"/>
    </source>
</evidence>
<dbReference type="InterPro" id="IPR050109">
    <property type="entry name" value="HTH-type_TetR-like_transc_reg"/>
</dbReference>
<dbReference type="PANTHER" id="PTHR30055">
    <property type="entry name" value="HTH-TYPE TRANSCRIPTIONAL REGULATOR RUTR"/>
    <property type="match status" value="1"/>
</dbReference>
<comment type="caution">
    <text evidence="4">The sequence shown here is derived from an EMBL/GenBank/DDBJ whole genome shotgun (WGS) entry which is preliminary data.</text>
</comment>
<name>A0ABU6JT10_9GAMM</name>
<sequence>MRVKTHERRQKILKVATEVFQELGYARASMSAISARIGGSKGTLYGYFKSKEELFIAAMLGAMKEANEVELVRYLDPEEPDIALALRRFGAAYLHFVTQPDFLSLRRTAIAEGDNSRLGVLFYDNGPKYGWEKIVTYLTALRERGVIRPVDPHVAAQHLKALFEAGIVEPLLFGAAPEFARQNAVDAAVDIFLRAYGAPVA</sequence>
<evidence type="ECO:0000313" key="5">
    <source>
        <dbReference type="Proteomes" id="UP001309705"/>
    </source>
</evidence>
<dbReference type="InterPro" id="IPR039536">
    <property type="entry name" value="TetR_C_Proteobacteria"/>
</dbReference>
<dbReference type="Gene3D" id="1.10.357.10">
    <property type="entry name" value="Tetracycline Repressor, domain 2"/>
    <property type="match status" value="1"/>
</dbReference>
<dbReference type="RefSeq" id="WP_327618506.1">
    <property type="nucleotide sequence ID" value="NZ_JAYWTM010000011.1"/>
</dbReference>
<dbReference type="Pfam" id="PF00440">
    <property type="entry name" value="TetR_N"/>
    <property type="match status" value="1"/>
</dbReference>
<protein>
    <submittedName>
        <fullName evidence="4">TetR/AcrR family transcriptional regulator</fullName>
    </submittedName>
</protein>
<dbReference type="InterPro" id="IPR036271">
    <property type="entry name" value="Tet_transcr_reg_TetR-rel_C_sf"/>
</dbReference>
<evidence type="ECO:0000256" key="1">
    <source>
        <dbReference type="ARBA" id="ARBA00023125"/>
    </source>
</evidence>
<keyword evidence="1 2" id="KW-0238">DNA-binding</keyword>
<dbReference type="Proteomes" id="UP001309705">
    <property type="component" value="Unassembled WGS sequence"/>
</dbReference>
<feature type="DNA-binding region" description="H-T-H motif" evidence="2">
    <location>
        <begin position="29"/>
        <end position="48"/>
    </location>
</feature>
<evidence type="ECO:0000313" key="4">
    <source>
        <dbReference type="EMBL" id="MEC5343556.1"/>
    </source>
</evidence>
<reference evidence="4 5" key="1">
    <citation type="journal article" date="2017" name="Int. J. Syst. Evol. Microbiol.">
        <title>Brenneria populi subsp. brevivirga subsp. nov. isolated from symptomatic bark of Populus x euramericana canker, and description of Brenneria populi subsp. populi subsp. nov.</title>
        <authorList>
            <person name="Zheng M.H."/>
            <person name="Piao C.G."/>
            <person name="Xue H."/>
            <person name="Guo M.W."/>
            <person name="Li Y."/>
        </authorList>
    </citation>
    <scope>NUCLEOTIDE SEQUENCE [LARGE SCALE GENOMIC DNA]</scope>
    <source>
        <strain evidence="4 5">D9-5</strain>
    </source>
</reference>
<organism evidence="4 5">
    <name type="scientific">Brenneria populi</name>
    <dbReference type="NCBI Taxonomy" id="1505588"/>
    <lineage>
        <taxon>Bacteria</taxon>
        <taxon>Pseudomonadati</taxon>
        <taxon>Pseudomonadota</taxon>
        <taxon>Gammaproteobacteria</taxon>
        <taxon>Enterobacterales</taxon>
        <taxon>Pectobacteriaceae</taxon>
        <taxon>Brenneria</taxon>
    </lineage>
</organism>
<feature type="domain" description="HTH tetR-type" evidence="3">
    <location>
        <begin position="6"/>
        <end position="66"/>
    </location>
</feature>
<dbReference type="InterPro" id="IPR001647">
    <property type="entry name" value="HTH_TetR"/>
</dbReference>
<accession>A0ABU6JT10</accession>
<keyword evidence="5" id="KW-1185">Reference proteome</keyword>
<dbReference type="InterPro" id="IPR009057">
    <property type="entry name" value="Homeodomain-like_sf"/>
</dbReference>
<proteinExistence type="predicted"/>
<dbReference type="PROSITE" id="PS50977">
    <property type="entry name" value="HTH_TETR_2"/>
    <property type="match status" value="1"/>
</dbReference>
<dbReference type="EMBL" id="JAYWTM010000011">
    <property type="protein sequence ID" value="MEC5343556.1"/>
    <property type="molecule type" value="Genomic_DNA"/>
</dbReference>